<dbReference type="InterPro" id="IPR003903">
    <property type="entry name" value="UIM_dom"/>
</dbReference>
<dbReference type="PANTHER" id="PTHR12276">
    <property type="entry name" value="EPSIN/ENT-RELATED"/>
    <property type="match status" value="1"/>
</dbReference>
<sequence length="614" mass="65170">MATSSIRRQMKNIVNNYSEAEIKVREATSNDPWGPSSSLMTEIADLTYNVVAFSEIMSMVWKRLNDHGKNWRHVYKALTLLDYLIKTGSERVAQQCRENIFAIQTLKDFQYIDRDGKDQGINVREKSKQLVALLKDEERLKAERAQALKTKERMAQVATGMGSNQITFGRGSSQPNLSTSYSEQEYGKAGGSPASYHGSTSPRVSSELEQARPQTSGEEELQLQLALAMSREVAEQVGARQEERLRRGDDLRLQMALEESRRDTVKVPKKKEHGSHPQQTTLLDLMDALPSSGPASQKAEPWGRSASANQTNPWGGPAAPASTSDPWPPFAQFPGCLSKCTKCQALSCYPGTQTQTGAKPAASVDPWGVPTGASVHSGPKGSDPWAAPQQPAPSTGKTADAWAAASAAKPVSSSGAFDLFSNLNGTIKDDFSEFDNLRTSKKPAEAVTSPPSQNNGTTSPDPFECQPLTTASSKPSSARKTPESFLGPNAALVNLDSLVTRPAPPAQSLNPFLAPGAAAASAPVNPFQVNQPQPLTLNQLRGSPVLGTSSSFGPSPGVESMAVASMTSTAPHPALGASGSSLTPLGPAAMNMVGSVGIPPSAAQATGTTNPFLL</sequence>
<dbReference type="FunFam" id="1.25.40.90:FF:000002">
    <property type="entry name" value="epsin-2 isoform X1"/>
    <property type="match status" value="1"/>
</dbReference>
<dbReference type="GO" id="GO:0005768">
    <property type="term" value="C:endosome"/>
    <property type="evidence" value="ECO:0007669"/>
    <property type="project" value="TreeGrafter"/>
</dbReference>
<feature type="region of interest" description="Disordered" evidence="7">
    <location>
        <begin position="251"/>
        <end position="326"/>
    </location>
</feature>
<dbReference type="CTD" id="22905"/>
<evidence type="ECO:0000313" key="9">
    <source>
        <dbReference type="Proteomes" id="UP000261680"/>
    </source>
</evidence>
<dbReference type="SMART" id="SM00273">
    <property type="entry name" value="ENTH"/>
    <property type="match status" value="1"/>
</dbReference>
<dbReference type="Proteomes" id="UP000261680">
    <property type="component" value="Unplaced"/>
</dbReference>
<keyword evidence="5" id="KW-0677">Repeat</keyword>
<dbReference type="CDD" id="cd16990">
    <property type="entry name" value="ENTH_Epsin"/>
    <property type="match status" value="1"/>
</dbReference>
<feature type="region of interest" description="Disordered" evidence="7">
    <location>
        <begin position="163"/>
        <end position="222"/>
    </location>
</feature>
<dbReference type="RefSeq" id="XP_040486059.1">
    <property type="nucleotide sequence ID" value="XM_040630125.1"/>
</dbReference>
<feature type="compositionally biased region" description="Basic and acidic residues" evidence="7">
    <location>
        <begin position="251"/>
        <end position="266"/>
    </location>
</feature>
<evidence type="ECO:0000256" key="3">
    <source>
        <dbReference type="ARBA" id="ARBA00022490"/>
    </source>
</evidence>
<feature type="compositionally biased region" description="Polar residues" evidence="7">
    <location>
        <begin position="197"/>
        <end position="216"/>
    </location>
</feature>
<dbReference type="SMART" id="SM00726">
    <property type="entry name" value="UIM"/>
    <property type="match status" value="2"/>
</dbReference>
<feature type="domain" description="ENTH" evidence="8">
    <location>
        <begin position="12"/>
        <end position="144"/>
    </location>
</feature>
<dbReference type="GO" id="GO:0005543">
    <property type="term" value="F:phospholipid binding"/>
    <property type="evidence" value="ECO:0007669"/>
    <property type="project" value="TreeGrafter"/>
</dbReference>
<comment type="subcellular location">
    <subcellularLocation>
        <location evidence="1">Cytoplasm</location>
    </subcellularLocation>
</comment>
<dbReference type="Pfam" id="PF01417">
    <property type="entry name" value="ENTH"/>
    <property type="match status" value="1"/>
</dbReference>
<dbReference type="SUPFAM" id="SSF48464">
    <property type="entry name" value="ENTH/VHS domain"/>
    <property type="match status" value="1"/>
</dbReference>
<dbReference type="PROSITE" id="PS50942">
    <property type="entry name" value="ENTH"/>
    <property type="match status" value="1"/>
</dbReference>
<dbReference type="PANTHER" id="PTHR12276:SF50">
    <property type="entry name" value="EPSIN-2"/>
    <property type="match status" value="1"/>
</dbReference>
<feature type="region of interest" description="Disordered" evidence="7">
    <location>
        <begin position="353"/>
        <end position="401"/>
    </location>
</feature>
<evidence type="ECO:0000313" key="10">
    <source>
        <dbReference type="RefSeq" id="XP_040486059.1"/>
    </source>
</evidence>
<dbReference type="GO" id="GO:0006897">
    <property type="term" value="P:endocytosis"/>
    <property type="evidence" value="ECO:0007669"/>
    <property type="project" value="TreeGrafter"/>
</dbReference>
<evidence type="ECO:0000256" key="1">
    <source>
        <dbReference type="ARBA" id="ARBA00004496"/>
    </source>
</evidence>
<feature type="region of interest" description="Disordered" evidence="7">
    <location>
        <begin position="439"/>
        <end position="485"/>
    </location>
</feature>
<feature type="compositionally biased region" description="Polar residues" evidence="7">
    <location>
        <begin position="163"/>
        <end position="183"/>
    </location>
</feature>
<gene>
    <name evidence="10" type="primary">EPN2</name>
</gene>
<dbReference type="GO" id="GO:0005886">
    <property type="term" value="C:plasma membrane"/>
    <property type="evidence" value="ECO:0007669"/>
    <property type="project" value="TreeGrafter"/>
</dbReference>
<comment type="similarity">
    <text evidence="2">Belongs to the epsin family.</text>
</comment>
<dbReference type="OrthoDB" id="4033880at2759"/>
<accession>A0A8M1G114</accession>
<dbReference type="Gene3D" id="1.25.40.90">
    <property type="match status" value="1"/>
</dbReference>
<feature type="compositionally biased region" description="Polar residues" evidence="7">
    <location>
        <begin position="467"/>
        <end position="479"/>
    </location>
</feature>
<dbReference type="KEGG" id="umr:103658504"/>
<proteinExistence type="inferred from homology"/>
<evidence type="ECO:0000256" key="4">
    <source>
        <dbReference type="ARBA" id="ARBA00022553"/>
    </source>
</evidence>
<dbReference type="InterPro" id="IPR013809">
    <property type="entry name" value="ENTH"/>
</dbReference>
<dbReference type="GO" id="GO:0030125">
    <property type="term" value="C:clathrin vesicle coat"/>
    <property type="evidence" value="ECO:0007669"/>
    <property type="project" value="TreeGrafter"/>
</dbReference>
<name>A0A8M1G114_URSMA</name>
<feature type="compositionally biased region" description="Polar residues" evidence="7">
    <location>
        <begin position="449"/>
        <end position="460"/>
    </location>
</feature>
<dbReference type="GeneID" id="103658504"/>
<dbReference type="GO" id="GO:0030276">
    <property type="term" value="F:clathrin binding"/>
    <property type="evidence" value="ECO:0007669"/>
    <property type="project" value="TreeGrafter"/>
</dbReference>
<evidence type="ECO:0000259" key="8">
    <source>
        <dbReference type="PROSITE" id="PS50942"/>
    </source>
</evidence>
<keyword evidence="4" id="KW-0597">Phosphoprotein</keyword>
<reference evidence="10" key="1">
    <citation type="submission" date="2025-08" db="UniProtKB">
        <authorList>
            <consortium name="RefSeq"/>
        </authorList>
    </citation>
    <scope>IDENTIFICATION</scope>
    <source>
        <tissue evidence="10">Whole blood</tissue>
    </source>
</reference>
<dbReference type="PROSITE" id="PS50330">
    <property type="entry name" value="UIM"/>
    <property type="match status" value="2"/>
</dbReference>
<dbReference type="AlphaFoldDB" id="A0A8M1G114"/>
<dbReference type="InterPro" id="IPR008942">
    <property type="entry name" value="ENTH_VHS"/>
</dbReference>
<protein>
    <submittedName>
        <fullName evidence="10">Epsin-2 isoform X1</fullName>
    </submittedName>
</protein>
<evidence type="ECO:0000256" key="7">
    <source>
        <dbReference type="SAM" id="MobiDB-lite"/>
    </source>
</evidence>
<keyword evidence="9" id="KW-1185">Reference proteome</keyword>
<keyword evidence="6" id="KW-0446">Lipid-binding</keyword>
<evidence type="ECO:0000256" key="6">
    <source>
        <dbReference type="ARBA" id="ARBA00023121"/>
    </source>
</evidence>
<evidence type="ECO:0000256" key="5">
    <source>
        <dbReference type="ARBA" id="ARBA00022737"/>
    </source>
</evidence>
<evidence type="ECO:0000256" key="2">
    <source>
        <dbReference type="ARBA" id="ARBA00010130"/>
    </source>
</evidence>
<organism evidence="9 10">
    <name type="scientific">Ursus maritimus</name>
    <name type="common">Polar bear</name>
    <name type="synonym">Thalarctos maritimus</name>
    <dbReference type="NCBI Taxonomy" id="29073"/>
    <lineage>
        <taxon>Eukaryota</taxon>
        <taxon>Metazoa</taxon>
        <taxon>Chordata</taxon>
        <taxon>Craniata</taxon>
        <taxon>Vertebrata</taxon>
        <taxon>Euteleostomi</taxon>
        <taxon>Mammalia</taxon>
        <taxon>Eutheria</taxon>
        <taxon>Laurasiatheria</taxon>
        <taxon>Carnivora</taxon>
        <taxon>Caniformia</taxon>
        <taxon>Ursidae</taxon>
        <taxon>Ursus</taxon>
    </lineage>
</organism>
<keyword evidence="3" id="KW-0963">Cytoplasm</keyword>